<dbReference type="AlphaFoldDB" id="A4GJ06"/>
<name>A4GJ06_9BACT</name>
<dbReference type="EMBL" id="EF106972">
    <property type="protein sequence ID" value="ABK80599.1"/>
    <property type="molecule type" value="Genomic_DNA"/>
</dbReference>
<organism evidence="1">
    <name type="scientific">uncultured marine Nitrospinaceae bacterium</name>
    <dbReference type="NCBI Taxonomy" id="482920"/>
    <lineage>
        <taxon>Bacteria</taxon>
        <taxon>Pseudomonadati</taxon>
        <taxon>Nitrospinota/Tectimicrobiota group</taxon>
        <taxon>Nitrospinota</taxon>
        <taxon>Nitrospinia</taxon>
        <taxon>Nitrospinales</taxon>
        <taxon>Nitrospinaceae</taxon>
        <taxon>environmental samples</taxon>
    </lineage>
</organism>
<proteinExistence type="predicted"/>
<keyword evidence="1" id="KW-0449">Lipoprotein</keyword>
<reference evidence="1" key="1">
    <citation type="journal article" date="2007" name="Environ. Microbiol.">
        <title>Quantitative distribution of presumptive archaeal and bacterial nitrifiers in Monterey Bay and the North Pacific Subtropical Gyre.</title>
        <authorList>
            <person name="Mincer T.J."/>
            <person name="Church M.J."/>
            <person name="Taylor L.T."/>
            <person name="Preston C."/>
            <person name="Karl D.M."/>
            <person name="Delong E.F."/>
        </authorList>
    </citation>
    <scope>NUCLEOTIDE SEQUENCE</scope>
</reference>
<accession>A4GJ06</accession>
<evidence type="ECO:0000313" key="1">
    <source>
        <dbReference type="EMBL" id="ABK80599.1"/>
    </source>
</evidence>
<protein>
    <submittedName>
        <fullName evidence="1">Putative ApbE-like lipoprotein</fullName>
    </submittedName>
</protein>
<sequence length="57" mass="6262">MSPKNRWCSGYKCGTGAGAMECNLISVTSPSDTPWTKAQRHCRKTIPNMLSSIQETT</sequence>